<dbReference type="Proteomes" id="UP000676246">
    <property type="component" value="Unassembled WGS sequence"/>
</dbReference>
<gene>
    <name evidence="6" type="ORF">KAK03_15110</name>
</gene>
<dbReference type="Gene3D" id="2.40.50.140">
    <property type="entry name" value="Nucleic acid-binding proteins"/>
    <property type="match status" value="1"/>
</dbReference>
<dbReference type="InterPro" id="IPR002059">
    <property type="entry name" value="CSP_DNA-bd"/>
</dbReference>
<dbReference type="InterPro" id="IPR011129">
    <property type="entry name" value="CSD"/>
</dbReference>
<dbReference type="AlphaFoldDB" id="A0A940YL54"/>
<evidence type="ECO:0000256" key="3">
    <source>
        <dbReference type="ARBA" id="ARBA00022490"/>
    </source>
</evidence>
<dbReference type="InterPro" id="IPR012340">
    <property type="entry name" value="NA-bd_OB-fold"/>
</dbReference>
<keyword evidence="3" id="KW-0963">Cytoplasm</keyword>
<evidence type="ECO:0000259" key="5">
    <source>
        <dbReference type="PROSITE" id="PS51857"/>
    </source>
</evidence>
<sequence>MTTETGTVKWFNEGKGFGFIAPDSGGKDLFAHFKEIQGSGFKTLTENQRVEFEVTQGQKGPQASRIRSIG</sequence>
<dbReference type="SUPFAM" id="SSF50249">
    <property type="entry name" value="Nucleic acid-binding proteins"/>
    <property type="match status" value="1"/>
</dbReference>
<dbReference type="RefSeq" id="WP_210854828.1">
    <property type="nucleotide sequence ID" value="NZ_JAGQDD010000011.1"/>
</dbReference>
<protein>
    <recommendedName>
        <fullName evidence="2">Cold shock-like protein CspA</fullName>
    </recommendedName>
</protein>
<feature type="domain" description="CSD" evidence="5">
    <location>
        <begin position="3"/>
        <end position="68"/>
    </location>
</feature>
<comment type="subcellular location">
    <subcellularLocation>
        <location evidence="1 4">Cytoplasm</location>
    </subcellularLocation>
</comment>
<dbReference type="EMBL" id="JAGQDD010000011">
    <property type="protein sequence ID" value="MBQ0931814.1"/>
    <property type="molecule type" value="Genomic_DNA"/>
</dbReference>
<accession>A0A940YL54</accession>
<dbReference type="Pfam" id="PF00313">
    <property type="entry name" value="CSD"/>
    <property type="match status" value="1"/>
</dbReference>
<organism evidence="6 7">
    <name type="scientific">Ideonella alba</name>
    <dbReference type="NCBI Taxonomy" id="2824118"/>
    <lineage>
        <taxon>Bacteria</taxon>
        <taxon>Pseudomonadati</taxon>
        <taxon>Pseudomonadota</taxon>
        <taxon>Betaproteobacteria</taxon>
        <taxon>Burkholderiales</taxon>
        <taxon>Sphaerotilaceae</taxon>
        <taxon>Ideonella</taxon>
    </lineage>
</organism>
<evidence type="ECO:0000256" key="1">
    <source>
        <dbReference type="ARBA" id="ARBA00004496"/>
    </source>
</evidence>
<dbReference type="GO" id="GO:0003676">
    <property type="term" value="F:nucleic acid binding"/>
    <property type="evidence" value="ECO:0007669"/>
    <property type="project" value="InterPro"/>
</dbReference>
<dbReference type="InterPro" id="IPR019844">
    <property type="entry name" value="CSD_CS"/>
</dbReference>
<dbReference type="InterPro" id="IPR050181">
    <property type="entry name" value="Cold_shock_domain"/>
</dbReference>
<dbReference type="GO" id="GO:0005829">
    <property type="term" value="C:cytosol"/>
    <property type="evidence" value="ECO:0007669"/>
    <property type="project" value="UniProtKB-ARBA"/>
</dbReference>
<comment type="caution">
    <text evidence="6">The sequence shown here is derived from an EMBL/GenBank/DDBJ whole genome shotgun (WGS) entry which is preliminary data.</text>
</comment>
<dbReference type="PIRSF" id="PIRSF002599">
    <property type="entry name" value="Cold_shock_A"/>
    <property type="match status" value="1"/>
</dbReference>
<dbReference type="PROSITE" id="PS00352">
    <property type="entry name" value="CSD_1"/>
    <property type="match status" value="1"/>
</dbReference>
<evidence type="ECO:0000313" key="6">
    <source>
        <dbReference type="EMBL" id="MBQ0931814.1"/>
    </source>
</evidence>
<evidence type="ECO:0000313" key="7">
    <source>
        <dbReference type="Proteomes" id="UP000676246"/>
    </source>
</evidence>
<evidence type="ECO:0000256" key="4">
    <source>
        <dbReference type="RuleBase" id="RU000408"/>
    </source>
</evidence>
<evidence type="ECO:0000256" key="2">
    <source>
        <dbReference type="ARBA" id="ARBA00022332"/>
    </source>
</evidence>
<reference evidence="6 7" key="1">
    <citation type="submission" date="2021-04" db="EMBL/GenBank/DDBJ databases">
        <title>The genome sequence of Ideonella sp. 3Y2.</title>
        <authorList>
            <person name="Liu Y."/>
        </authorList>
    </citation>
    <scope>NUCLEOTIDE SEQUENCE [LARGE SCALE GENOMIC DNA]</scope>
    <source>
        <strain evidence="6 7">3Y2</strain>
    </source>
</reference>
<dbReference type="SMART" id="SM00357">
    <property type="entry name" value="CSP"/>
    <property type="match status" value="1"/>
</dbReference>
<name>A0A940YL54_9BURK</name>
<dbReference type="PRINTS" id="PR00050">
    <property type="entry name" value="COLDSHOCK"/>
</dbReference>
<dbReference type="PROSITE" id="PS51857">
    <property type="entry name" value="CSD_2"/>
    <property type="match status" value="1"/>
</dbReference>
<keyword evidence="7" id="KW-1185">Reference proteome</keyword>
<dbReference type="CDD" id="cd04458">
    <property type="entry name" value="CSP_CDS"/>
    <property type="match status" value="1"/>
</dbReference>
<dbReference type="FunFam" id="2.40.50.140:FF:000006">
    <property type="entry name" value="Cold shock protein CspC"/>
    <property type="match status" value="1"/>
</dbReference>
<dbReference type="InterPro" id="IPR012156">
    <property type="entry name" value="Cold_shock_CspA"/>
</dbReference>
<proteinExistence type="predicted"/>
<dbReference type="PANTHER" id="PTHR11544">
    <property type="entry name" value="COLD SHOCK DOMAIN CONTAINING PROTEINS"/>
    <property type="match status" value="1"/>
</dbReference>